<accession>A0A077Y684</accession>
<dbReference type="OrthoDB" id="372219at2759"/>
<dbReference type="VEuPathDB" id="PlasmoDB:PYYM_0701100"/>
<evidence type="ECO:0000256" key="2">
    <source>
        <dbReference type="SAM" id="MobiDB-lite"/>
    </source>
</evidence>
<protein>
    <submittedName>
        <fullName evidence="4">Reticulocyte binding protein, putative</fullName>
    </submittedName>
</protein>
<dbReference type="VEuPathDB" id="PlasmoDB:PY17X_0701200"/>
<gene>
    <name evidence="5" type="ORF">PY17X_0701200</name>
    <name evidence="4" type="ORF">PYYM_0701100</name>
</gene>
<evidence type="ECO:0000259" key="3">
    <source>
        <dbReference type="Pfam" id="PF18515"/>
    </source>
</evidence>
<keyword evidence="1" id="KW-0175">Coiled coil</keyword>
<dbReference type="VEuPathDB" id="PlasmoDB:Py17XNL_000704109"/>
<dbReference type="Pfam" id="PF18515">
    <property type="entry name" value="Rh5"/>
    <property type="match status" value="1"/>
</dbReference>
<sequence>MREYKHLKKTIIGLFVLLCGEFSRKSILTRALNTRYQANSLTLDDNLNKSELLNHGAKNETSIDTLNLPNIDYNDTEDINYSNDVNDASSNQGEKEGIPYDFIMLNDQNKGVKSAEIAGNSYIETSSTNSLYSNILNTIDIIYNEWEEDDGSLCEYYKPIYGHEHIKNSLYNVIAISTLGINRIWDKVASYSEKIKNFENSCEEMKKDLSMAIENLENPAYNYQNQNFQNTYSLLKTKRTNLVQCIKSKFNTLNNDINEIKKYDKYDMYNVMSINTPLTLAPVYNSRIDLVKNEINNDFEKIKKLSINEVKNVSNFINEIANIVEIESELKANLDTIKFMQKEINHIIKLYEKHTKIYTTKYNVIMGLQHIDNPYKTYTNNVINSISGLGDDYAIFKFSYNILINLDKLYNTKKTQINNIFNFLTQILIGKLDPSSNRIVHDDSYDYDMSQPKKILNNLKDIFHKTFEKNVDSYDKNVNLKNSESGNNDLIPQIVLLIKKLEDLIKLMETIYNSDTPISEIQTEINNKTNKVDLNEKLDGFNSALEEAKTWKTKRKSTISTLKDKYELVLNLQSQITKLCQSFNKKDMQQKYIQESKNILKMKVKNINEKKKELEKLIELKKDIENYINQINILLNDSLYEVVDFANKKNKINDDIKLEFKNFYNDGVENLVAECSTLINENMIEAAQNDEQIKKHLGELDSKYDKINNITFDEISKVLNNVNNKKEALLELINEIKTYTYYHMINDLSSILNSVQTIDKHLQSSIDSYYGLYNELKNYKEEILKKKNMVVQNYHTNNGNYQDYEYDSKKILEYSNNFISKENIILKDIEEISKISNEVKTSLPKYDNEVKKIYPNSNGEYLQVKKLIEQIKEYTSEEYLNKYRNKVNDIKTTVSDETKQIQTTNKRMDNYKVLNTVMQQYQSIYELIKNIINGKNVLNDLLRQSIQAIQNYDNINETVKNSSIETLNNKISMIDDKLNTTTINDIETKLSTLKEYFTSTKQQIMENSEIEDDNLLQNVNEIDQVQNSTNALNEQYISLKMDVEKLINDTNEEIRKHQNESSQTHENMMDKINGVLSDNNSSETNYTNNDNTENSERTENNNTKKGYFDSRNSHYYAYAGAATLFVLMYCTITTQSNKNNDEANFNTDVAYCEGAENHKYDQNGDIEIYLDENNYM</sequence>
<feature type="coiled-coil region" evidence="1">
    <location>
        <begin position="597"/>
        <end position="637"/>
    </location>
</feature>
<feature type="coiled-coil region" evidence="1">
    <location>
        <begin position="1040"/>
        <end position="1067"/>
    </location>
</feature>
<organism evidence="4 7">
    <name type="scientific">Plasmodium yoelii</name>
    <dbReference type="NCBI Taxonomy" id="5861"/>
    <lineage>
        <taxon>Eukaryota</taxon>
        <taxon>Sar</taxon>
        <taxon>Alveolata</taxon>
        <taxon>Apicomplexa</taxon>
        <taxon>Aconoidasida</taxon>
        <taxon>Haemosporida</taxon>
        <taxon>Plasmodiidae</taxon>
        <taxon>Plasmodium</taxon>
        <taxon>Plasmodium (Vinckeia)</taxon>
    </lineage>
</organism>
<feature type="compositionally biased region" description="Low complexity" evidence="2">
    <location>
        <begin position="1077"/>
        <end position="1092"/>
    </location>
</feature>
<dbReference type="KEGG" id="pyo:PY17X_0701200"/>
<dbReference type="Proteomes" id="UP000072904">
    <property type="component" value="Chromosome 7"/>
</dbReference>
<dbReference type="EMBL" id="LK934635">
    <property type="protein sequence ID" value="CDU17132.1"/>
    <property type="molecule type" value="Genomic_DNA"/>
</dbReference>
<evidence type="ECO:0000313" key="6">
    <source>
        <dbReference type="Proteomes" id="UP000072874"/>
    </source>
</evidence>
<evidence type="ECO:0000256" key="1">
    <source>
        <dbReference type="SAM" id="Coils"/>
    </source>
</evidence>
<name>A0A077Y684_PLAYE</name>
<dbReference type="AlphaFoldDB" id="A0A077Y684"/>
<feature type="coiled-coil region" evidence="1">
    <location>
        <begin position="188"/>
        <end position="215"/>
    </location>
</feature>
<evidence type="ECO:0000313" key="5">
    <source>
        <dbReference type="EMBL" id="VTZ76203.1"/>
    </source>
</evidence>
<dbReference type="VEuPathDB" id="PlasmoDB:PY04647"/>
<reference evidence="6 7" key="1">
    <citation type="journal article" date="2014" name="BMC Biol.">
        <title>A comprehensive evaluation of rodent malaria parasite genomes and gene expression.</title>
        <authorList>
            <person name="Otto T.D."/>
            <person name="Bohme U."/>
            <person name="Jackson A.P."/>
            <person name="Hunt M."/>
            <person name="Franke-Fayard B."/>
            <person name="Hoeijmakers W.A."/>
            <person name="Religa A.A."/>
            <person name="Robertson L."/>
            <person name="Sanders M."/>
            <person name="Ogun S.A."/>
            <person name="Cunningham D."/>
            <person name="Erhart A."/>
            <person name="Billker O."/>
            <person name="Khan S.M."/>
            <person name="Stunnenberg H.G."/>
            <person name="Langhorne J."/>
            <person name="Holder A.A."/>
            <person name="Waters A.P."/>
            <person name="Newbold C.I."/>
            <person name="Pain A."/>
            <person name="Berriman M."/>
            <person name="Janse C.J."/>
        </authorList>
    </citation>
    <scope>NUCLEOTIDE SEQUENCE [LARGE SCALE GENOMIC DNA]</scope>
    <source>
        <strain evidence="5 6">17X</strain>
        <strain evidence="4 7">YM</strain>
    </source>
</reference>
<proteinExistence type="predicted"/>
<feature type="region of interest" description="Disordered" evidence="2">
    <location>
        <begin position="1073"/>
        <end position="1105"/>
    </location>
</feature>
<dbReference type="Proteomes" id="UP000072874">
    <property type="component" value="Chromosome 7"/>
</dbReference>
<reference evidence="4" key="3">
    <citation type="submission" date="2014-05" db="EMBL/GenBank/DDBJ databases">
        <authorList>
            <person name="Aslett A.Martin."/>
            <person name="De Silva Nishadi"/>
        </authorList>
    </citation>
    <scope>NUCLEOTIDE SEQUENCE</scope>
    <source>
        <strain evidence="4">YM</strain>
    </source>
</reference>
<evidence type="ECO:0000313" key="4">
    <source>
        <dbReference type="EMBL" id="CDU17132.1"/>
    </source>
</evidence>
<reference evidence="5" key="4">
    <citation type="submission" date="2019-05" db="EMBL/GenBank/DDBJ databases">
        <authorList>
            <consortium name="Pathogen Informatics"/>
        </authorList>
    </citation>
    <scope>NUCLEOTIDE SEQUENCE</scope>
    <source>
        <strain evidence="5">17X</strain>
    </source>
</reference>
<reference evidence="5" key="2">
    <citation type="submission" date="2014-05" db="EMBL/GenBank/DDBJ databases">
        <authorList>
            <person name="Aslett M.A."/>
            <person name="De Silva N."/>
        </authorList>
    </citation>
    <scope>NUCLEOTIDE SEQUENCE</scope>
    <source>
        <strain evidence="5">17X</strain>
    </source>
</reference>
<evidence type="ECO:0000313" key="7">
    <source>
        <dbReference type="Proteomes" id="UP000072904"/>
    </source>
</evidence>
<dbReference type="EMBL" id="LM993661">
    <property type="protein sequence ID" value="VTZ76203.1"/>
    <property type="molecule type" value="Genomic_DNA"/>
</dbReference>
<dbReference type="RefSeq" id="XP_022811741.2">
    <property type="nucleotide sequence ID" value="XM_022955462.2"/>
</dbReference>
<dbReference type="InterPro" id="IPR041668">
    <property type="entry name" value="Rh5_CC"/>
</dbReference>
<feature type="domain" description="Rh5 coiled-coil" evidence="3">
    <location>
        <begin position="184"/>
        <end position="439"/>
    </location>
</feature>
<dbReference type="GeneID" id="3790311"/>